<keyword evidence="4" id="KW-0732">Signal</keyword>
<protein>
    <recommendedName>
        <fullName evidence="10">Peptidase S1 domain-containing protein</fullName>
    </recommendedName>
</protein>
<dbReference type="GO" id="GO:0004252">
    <property type="term" value="F:serine-type endopeptidase activity"/>
    <property type="evidence" value="ECO:0007669"/>
    <property type="project" value="InterPro"/>
</dbReference>
<evidence type="ECO:0000313" key="12">
    <source>
        <dbReference type="Proteomes" id="UP001431783"/>
    </source>
</evidence>
<dbReference type="InterPro" id="IPR043504">
    <property type="entry name" value="Peptidase_S1_PA_chymotrypsin"/>
</dbReference>
<evidence type="ECO:0000256" key="8">
    <source>
        <dbReference type="ARBA" id="ARBA00023157"/>
    </source>
</evidence>
<dbReference type="GO" id="GO:0006508">
    <property type="term" value="P:proteolysis"/>
    <property type="evidence" value="ECO:0007669"/>
    <property type="project" value="UniProtKB-KW"/>
</dbReference>
<feature type="domain" description="Peptidase S1" evidence="10">
    <location>
        <begin position="324"/>
        <end position="573"/>
    </location>
</feature>
<organism evidence="11 12">
    <name type="scientific">Henosepilachna vigintioctopunctata</name>
    <dbReference type="NCBI Taxonomy" id="420089"/>
    <lineage>
        <taxon>Eukaryota</taxon>
        <taxon>Metazoa</taxon>
        <taxon>Ecdysozoa</taxon>
        <taxon>Arthropoda</taxon>
        <taxon>Hexapoda</taxon>
        <taxon>Insecta</taxon>
        <taxon>Pterygota</taxon>
        <taxon>Neoptera</taxon>
        <taxon>Endopterygota</taxon>
        <taxon>Coleoptera</taxon>
        <taxon>Polyphaga</taxon>
        <taxon>Cucujiformia</taxon>
        <taxon>Coccinelloidea</taxon>
        <taxon>Coccinellidae</taxon>
        <taxon>Epilachninae</taxon>
        <taxon>Epilachnini</taxon>
        <taxon>Henosepilachna</taxon>
    </lineage>
</organism>
<feature type="region of interest" description="Disordered" evidence="9">
    <location>
        <begin position="284"/>
        <end position="303"/>
    </location>
</feature>
<keyword evidence="7" id="KW-0865">Zymogen</keyword>
<dbReference type="InterPro" id="IPR001254">
    <property type="entry name" value="Trypsin_dom"/>
</dbReference>
<reference evidence="11 12" key="1">
    <citation type="submission" date="2023-03" db="EMBL/GenBank/DDBJ databases">
        <title>Genome insight into feeding habits of ladybird beetles.</title>
        <authorList>
            <person name="Li H.-S."/>
            <person name="Huang Y.-H."/>
            <person name="Pang H."/>
        </authorList>
    </citation>
    <scope>NUCLEOTIDE SEQUENCE [LARGE SCALE GENOMIC DNA]</scope>
    <source>
        <strain evidence="11">SYSU_2023b</strain>
        <tissue evidence="11">Whole body</tissue>
    </source>
</reference>
<dbReference type="InterPro" id="IPR051333">
    <property type="entry name" value="CLIP_Serine_Protease"/>
</dbReference>
<dbReference type="FunFam" id="2.40.10.10:FF:000146">
    <property type="entry name" value="Serine protease 53"/>
    <property type="match status" value="1"/>
</dbReference>
<dbReference type="PROSITE" id="PS00134">
    <property type="entry name" value="TRYPSIN_HIS"/>
    <property type="match status" value="1"/>
</dbReference>
<proteinExistence type="predicted"/>
<evidence type="ECO:0000256" key="9">
    <source>
        <dbReference type="SAM" id="MobiDB-lite"/>
    </source>
</evidence>
<dbReference type="SMART" id="SM00020">
    <property type="entry name" value="Tryp_SPc"/>
    <property type="match status" value="1"/>
</dbReference>
<dbReference type="InterPro" id="IPR018114">
    <property type="entry name" value="TRYPSIN_HIS"/>
</dbReference>
<evidence type="ECO:0000313" key="11">
    <source>
        <dbReference type="EMBL" id="KAK9874456.1"/>
    </source>
</evidence>
<dbReference type="AlphaFoldDB" id="A0AAW1U3E1"/>
<sequence length="573" mass="64608">MCTCDLRKTSFKLSLLVICTYLQIGTCGMRLFRQLGYFDDRKTNFDIHPAMSPCPNIFRYRYEDSGYLYGVIEIEAPHSNRINLEMELSVANRVNKGAEGSITLPYHNDKEVIDNVLQGRFLSFRVNFPTWRRYQPKVRRIVLNDKLICSGEPYTPNRVPVVTTINLRYKLEVNAISLGSELPQRGGQGFNFNSNADGDNHPILDIQNENYNRPSRNPYNFNPITAKTTPKIVFKPDRNLKNDNPYSDNPFLNRLSTVNPNPSDEKNVFNNFDITTTQRIFPSISQENPATQSPRLNSNPIIKDSTSQSIDNACGRPVVTNSLILNGESVPRGAFPWLVAIFVKTDRGLAYQCTGTLISKRHVVTAAHCVKEGTYLSNPDKIVLLMGRLNIQDWGGSEDERIIGADDLYVHPDYKFSKADADIAVIVMKAEVSFTNFIRPICIWKDDDDLSSIVGRKGTVVGWGRDEHGHKVSPEPKQIEMPIVSQEKCLRSDDSFVHITSERTFCAGDRKGSGPCNGDSGGGFVMLRNGKWHLRGVVSMSLSDVHTKTCDLSNYVVFTDASKYKNWLLEKIK</sequence>
<dbReference type="CDD" id="cd00190">
    <property type="entry name" value="Tryp_SPc"/>
    <property type="match status" value="1"/>
</dbReference>
<comment type="caution">
    <text evidence="11">The sequence shown here is derived from an EMBL/GenBank/DDBJ whole genome shotgun (WGS) entry which is preliminary data.</text>
</comment>
<dbReference type="Pfam" id="PF00089">
    <property type="entry name" value="Trypsin"/>
    <property type="match status" value="1"/>
</dbReference>
<dbReference type="Gene3D" id="2.40.10.10">
    <property type="entry name" value="Trypsin-like serine proteases"/>
    <property type="match status" value="1"/>
</dbReference>
<evidence type="ECO:0000256" key="2">
    <source>
        <dbReference type="ARBA" id="ARBA00022525"/>
    </source>
</evidence>
<evidence type="ECO:0000256" key="4">
    <source>
        <dbReference type="ARBA" id="ARBA00022729"/>
    </source>
</evidence>
<evidence type="ECO:0000259" key="10">
    <source>
        <dbReference type="PROSITE" id="PS50240"/>
    </source>
</evidence>
<dbReference type="EMBL" id="JARQZJ010000031">
    <property type="protein sequence ID" value="KAK9874456.1"/>
    <property type="molecule type" value="Genomic_DNA"/>
</dbReference>
<dbReference type="Proteomes" id="UP001431783">
    <property type="component" value="Unassembled WGS sequence"/>
</dbReference>
<keyword evidence="8" id="KW-1015">Disulfide bond</keyword>
<keyword evidence="5" id="KW-0378">Hydrolase</keyword>
<dbReference type="PANTHER" id="PTHR24260:SF143">
    <property type="entry name" value="SERINE PROTEASE GD-LIKE PROTEIN"/>
    <property type="match status" value="1"/>
</dbReference>
<evidence type="ECO:0000256" key="6">
    <source>
        <dbReference type="ARBA" id="ARBA00022825"/>
    </source>
</evidence>
<evidence type="ECO:0000256" key="7">
    <source>
        <dbReference type="ARBA" id="ARBA00023145"/>
    </source>
</evidence>
<evidence type="ECO:0000256" key="5">
    <source>
        <dbReference type="ARBA" id="ARBA00022801"/>
    </source>
</evidence>
<dbReference type="PROSITE" id="PS50240">
    <property type="entry name" value="TRYPSIN_DOM"/>
    <property type="match status" value="1"/>
</dbReference>
<keyword evidence="12" id="KW-1185">Reference proteome</keyword>
<dbReference type="InterPro" id="IPR001314">
    <property type="entry name" value="Peptidase_S1A"/>
</dbReference>
<dbReference type="InterPro" id="IPR031986">
    <property type="entry name" value="GD_N"/>
</dbReference>
<dbReference type="PRINTS" id="PR00722">
    <property type="entry name" value="CHYMOTRYPSIN"/>
</dbReference>
<keyword evidence="3" id="KW-0645">Protease</keyword>
<evidence type="ECO:0000256" key="1">
    <source>
        <dbReference type="ARBA" id="ARBA00004613"/>
    </source>
</evidence>
<dbReference type="SUPFAM" id="SSF50494">
    <property type="entry name" value="Trypsin-like serine proteases"/>
    <property type="match status" value="1"/>
</dbReference>
<name>A0AAW1U3E1_9CUCU</name>
<dbReference type="InterPro" id="IPR009003">
    <property type="entry name" value="Peptidase_S1_PA"/>
</dbReference>
<gene>
    <name evidence="11" type="ORF">WA026_002797</name>
</gene>
<dbReference type="GO" id="GO:0005576">
    <property type="term" value="C:extracellular region"/>
    <property type="evidence" value="ECO:0007669"/>
    <property type="project" value="UniProtKB-SubCell"/>
</dbReference>
<accession>A0AAW1U3E1</accession>
<keyword evidence="6" id="KW-0720">Serine protease</keyword>
<evidence type="ECO:0000256" key="3">
    <source>
        <dbReference type="ARBA" id="ARBA00022670"/>
    </source>
</evidence>
<dbReference type="Pfam" id="PF16030">
    <property type="entry name" value="GD_N"/>
    <property type="match status" value="1"/>
</dbReference>
<comment type="subcellular location">
    <subcellularLocation>
        <location evidence="1">Secreted</location>
    </subcellularLocation>
</comment>
<dbReference type="PANTHER" id="PTHR24260">
    <property type="match status" value="1"/>
</dbReference>
<keyword evidence="2" id="KW-0964">Secreted</keyword>